<keyword evidence="5" id="KW-1185">Reference proteome</keyword>
<evidence type="ECO:0000313" key="5">
    <source>
        <dbReference type="Proteomes" id="UP001165082"/>
    </source>
</evidence>
<dbReference type="GO" id="GO:0050661">
    <property type="term" value="F:NADP binding"/>
    <property type="evidence" value="ECO:0007669"/>
    <property type="project" value="InterPro"/>
</dbReference>
<dbReference type="Proteomes" id="UP001165082">
    <property type="component" value="Unassembled WGS sequence"/>
</dbReference>
<sequence length="159" mass="17774">MFDLTIGPSLAFIGFCRPAFGAVPPLSELSSRYWALLLTGELTLDVDVAREKMLVDKAYEERLFPRDAKRLQSLVQYQRTMNGLASLVGCAPALEQLQVSRPEIFERMVRSGFCAAQFRLSGPGAMTEECMDILARLPLPKYGRAKREMLHQFLEGDAG</sequence>
<name>A0A9W7EC78_9STRA</name>
<evidence type="ECO:0000256" key="2">
    <source>
        <dbReference type="ARBA" id="ARBA00022827"/>
    </source>
</evidence>
<dbReference type="InterPro" id="IPR020946">
    <property type="entry name" value="Flavin_mOase-like"/>
</dbReference>
<proteinExistence type="predicted"/>
<organism evidence="4 5">
    <name type="scientific">Triparma retinervis</name>
    <dbReference type="NCBI Taxonomy" id="2557542"/>
    <lineage>
        <taxon>Eukaryota</taxon>
        <taxon>Sar</taxon>
        <taxon>Stramenopiles</taxon>
        <taxon>Ochrophyta</taxon>
        <taxon>Bolidophyceae</taxon>
        <taxon>Parmales</taxon>
        <taxon>Triparmaceae</taxon>
        <taxon>Triparma</taxon>
    </lineage>
</organism>
<keyword evidence="1" id="KW-0285">Flavoprotein</keyword>
<evidence type="ECO:0000313" key="4">
    <source>
        <dbReference type="EMBL" id="GMH73383.1"/>
    </source>
</evidence>
<evidence type="ECO:0000256" key="1">
    <source>
        <dbReference type="ARBA" id="ARBA00022630"/>
    </source>
</evidence>
<evidence type="ECO:0000256" key="3">
    <source>
        <dbReference type="ARBA" id="ARBA00023002"/>
    </source>
</evidence>
<accession>A0A9W7EC78</accession>
<protein>
    <submittedName>
        <fullName evidence="4">Uncharacterized protein</fullName>
    </submittedName>
</protein>
<dbReference type="OrthoDB" id="66881at2759"/>
<gene>
    <name evidence="4" type="ORF">TrRE_jg1716</name>
</gene>
<reference evidence="4" key="1">
    <citation type="submission" date="2022-07" db="EMBL/GenBank/DDBJ databases">
        <title>Genome analysis of Parmales, a sister group of diatoms, reveals the evolutionary specialization of diatoms from phago-mixotrophs to photoautotrophs.</title>
        <authorList>
            <person name="Ban H."/>
            <person name="Sato S."/>
            <person name="Yoshikawa S."/>
            <person name="Kazumasa Y."/>
            <person name="Nakamura Y."/>
            <person name="Ichinomiya M."/>
            <person name="Saitoh K."/>
            <person name="Sato N."/>
            <person name="Blanc-Mathieu R."/>
            <person name="Endo H."/>
            <person name="Kuwata A."/>
            <person name="Ogata H."/>
        </authorList>
    </citation>
    <scope>NUCLEOTIDE SEQUENCE</scope>
</reference>
<dbReference type="EMBL" id="BRXZ01002942">
    <property type="protein sequence ID" value="GMH73383.1"/>
    <property type="molecule type" value="Genomic_DNA"/>
</dbReference>
<keyword evidence="2" id="KW-0274">FAD</keyword>
<dbReference type="Pfam" id="PF00743">
    <property type="entry name" value="FMO-like"/>
    <property type="match status" value="1"/>
</dbReference>
<dbReference type="GO" id="GO:0050660">
    <property type="term" value="F:flavin adenine dinucleotide binding"/>
    <property type="evidence" value="ECO:0007669"/>
    <property type="project" value="InterPro"/>
</dbReference>
<dbReference type="GO" id="GO:0004499">
    <property type="term" value="F:N,N-dimethylaniline monooxygenase activity"/>
    <property type="evidence" value="ECO:0007669"/>
    <property type="project" value="InterPro"/>
</dbReference>
<comment type="caution">
    <text evidence="4">The sequence shown here is derived from an EMBL/GenBank/DDBJ whole genome shotgun (WGS) entry which is preliminary data.</text>
</comment>
<dbReference type="AlphaFoldDB" id="A0A9W7EC78"/>
<keyword evidence="3" id="KW-0560">Oxidoreductase</keyword>